<protein>
    <submittedName>
        <fullName evidence="1">12731_t:CDS:1</fullName>
    </submittedName>
</protein>
<dbReference type="Proteomes" id="UP000789570">
    <property type="component" value="Unassembled WGS sequence"/>
</dbReference>
<evidence type="ECO:0000313" key="2">
    <source>
        <dbReference type="Proteomes" id="UP000789570"/>
    </source>
</evidence>
<feature type="non-terminal residue" evidence="1">
    <location>
        <position position="1"/>
    </location>
</feature>
<gene>
    <name evidence="1" type="ORF">FCALED_LOCUS5160</name>
</gene>
<sequence length="42" mass="4891">DISIKNGETTKRFIRDNNYQNNSPQEGKWNFDCCLSLELLDA</sequence>
<dbReference type="EMBL" id="CAJVPQ010001071">
    <property type="protein sequence ID" value="CAG8530690.1"/>
    <property type="molecule type" value="Genomic_DNA"/>
</dbReference>
<organism evidence="1 2">
    <name type="scientific">Funneliformis caledonium</name>
    <dbReference type="NCBI Taxonomy" id="1117310"/>
    <lineage>
        <taxon>Eukaryota</taxon>
        <taxon>Fungi</taxon>
        <taxon>Fungi incertae sedis</taxon>
        <taxon>Mucoromycota</taxon>
        <taxon>Glomeromycotina</taxon>
        <taxon>Glomeromycetes</taxon>
        <taxon>Glomerales</taxon>
        <taxon>Glomeraceae</taxon>
        <taxon>Funneliformis</taxon>
    </lineage>
</organism>
<keyword evidence="2" id="KW-1185">Reference proteome</keyword>
<dbReference type="AlphaFoldDB" id="A0A9N9AHH4"/>
<comment type="caution">
    <text evidence="1">The sequence shown here is derived from an EMBL/GenBank/DDBJ whole genome shotgun (WGS) entry which is preliminary data.</text>
</comment>
<name>A0A9N9AHH4_9GLOM</name>
<accession>A0A9N9AHH4</accession>
<evidence type="ECO:0000313" key="1">
    <source>
        <dbReference type="EMBL" id="CAG8530690.1"/>
    </source>
</evidence>
<reference evidence="1" key="1">
    <citation type="submission" date="2021-06" db="EMBL/GenBank/DDBJ databases">
        <authorList>
            <person name="Kallberg Y."/>
            <person name="Tangrot J."/>
            <person name="Rosling A."/>
        </authorList>
    </citation>
    <scope>NUCLEOTIDE SEQUENCE</scope>
    <source>
        <strain evidence="1">UK204</strain>
    </source>
</reference>
<proteinExistence type="predicted"/>